<reference evidence="1 2" key="1">
    <citation type="submission" date="2018-08" db="EMBL/GenBank/DDBJ databases">
        <title>Comparative analysis of Burkholderia isolates from Puerto Rico.</title>
        <authorList>
            <person name="Hall C."/>
            <person name="Sahl J."/>
            <person name="Wagner D."/>
        </authorList>
    </citation>
    <scope>NUCLEOTIDE SEQUENCE [LARGE SCALE GENOMIC DNA]</scope>
    <source>
        <strain evidence="1 2">Bp9025</strain>
    </source>
</reference>
<dbReference type="Proteomes" id="UP000277921">
    <property type="component" value="Unassembled WGS sequence"/>
</dbReference>
<evidence type="ECO:0000313" key="1">
    <source>
        <dbReference type="EMBL" id="RQT09705.1"/>
    </source>
</evidence>
<dbReference type="EMBL" id="QTQV01000021">
    <property type="protein sequence ID" value="RQT09705.1"/>
    <property type="molecule type" value="Genomic_DNA"/>
</dbReference>
<evidence type="ECO:0000313" key="2">
    <source>
        <dbReference type="Proteomes" id="UP000277921"/>
    </source>
</evidence>
<dbReference type="AlphaFoldDB" id="A0A3N8PEF6"/>
<proteinExistence type="predicted"/>
<sequence>MAVVQSIEIPSLAKEHRGVSCLMVRVRAGTRTMSGSCAALRGVAWKLRSAKCNNAARARQAVMRDAASRQCDQEKAD</sequence>
<protein>
    <submittedName>
        <fullName evidence="1">Uncharacterized protein</fullName>
    </submittedName>
</protein>
<name>A0A3N8PEF6_9BURK</name>
<comment type="caution">
    <text evidence="1">The sequence shown here is derived from an EMBL/GenBank/DDBJ whole genome shotgun (WGS) entry which is preliminary data.</text>
</comment>
<accession>A0A3N8PEF6</accession>
<gene>
    <name evidence="1" type="ORF">DF051_28885</name>
</gene>
<organism evidence="1 2">
    <name type="scientific">Burkholderia contaminans</name>
    <dbReference type="NCBI Taxonomy" id="488447"/>
    <lineage>
        <taxon>Bacteria</taxon>
        <taxon>Pseudomonadati</taxon>
        <taxon>Pseudomonadota</taxon>
        <taxon>Betaproteobacteria</taxon>
        <taxon>Burkholderiales</taxon>
        <taxon>Burkholderiaceae</taxon>
        <taxon>Burkholderia</taxon>
        <taxon>Burkholderia cepacia complex</taxon>
    </lineage>
</organism>